<name>A0A643ERC7_PSEAI</name>
<gene>
    <name evidence="1" type="ORF">F7R07_02585</name>
</gene>
<proteinExistence type="predicted"/>
<comment type="caution">
    <text evidence="1">The sequence shown here is derived from an EMBL/GenBank/DDBJ whole genome shotgun (WGS) entry which is preliminary data.</text>
</comment>
<accession>A0A643ERC7</accession>
<dbReference type="EMBL" id="VZPH01000019">
    <property type="protein sequence ID" value="KAB0562666.1"/>
    <property type="molecule type" value="Genomic_DNA"/>
</dbReference>
<dbReference type="RefSeq" id="WP_033866812.1">
    <property type="nucleotide sequence ID" value="NZ_CP096909.1"/>
</dbReference>
<evidence type="ECO:0000313" key="1">
    <source>
        <dbReference type="EMBL" id="KAB0562666.1"/>
    </source>
</evidence>
<sequence length="130" mass="12736">MNIPGLITAKRASGAIAARRIVIHGSSDGLAAQAAGSTALLIGISTEIPATPDAVFDVIRSDLAPVEYGGNVTRGDALTADAQGRAVAATLPPAATTYIIGFAELSGVAGDIGSVYIAPAILPVAAGATP</sequence>
<reference evidence="1" key="1">
    <citation type="submission" date="2019-09" db="EMBL/GenBank/DDBJ databases">
        <title>Draft genome sequences of 48 bacterial type strains from the CCUG.</title>
        <authorList>
            <person name="Tunovic T."/>
            <person name="Pineiro-Iglesias B."/>
            <person name="Unosson C."/>
            <person name="Inganas E."/>
            <person name="Ohlen M."/>
            <person name="Cardew S."/>
            <person name="Jensie-Markopoulos S."/>
            <person name="Salva-Serra F."/>
            <person name="Jaen-Luchoro D."/>
            <person name="Karlsson R."/>
            <person name="Svensson-Stadler L."/>
            <person name="Chun J."/>
            <person name="Moore E."/>
        </authorList>
    </citation>
    <scope>NUCLEOTIDE SEQUENCE</scope>
    <source>
        <strain evidence="1">CCUG 551</strain>
    </source>
</reference>
<protein>
    <submittedName>
        <fullName evidence="1">DUF2190 domain-containing protein</fullName>
    </submittedName>
</protein>
<organism evidence="1">
    <name type="scientific">Pseudomonas aeruginosa</name>
    <dbReference type="NCBI Taxonomy" id="287"/>
    <lineage>
        <taxon>Bacteria</taxon>
        <taxon>Pseudomonadati</taxon>
        <taxon>Pseudomonadota</taxon>
        <taxon>Gammaproteobacteria</taxon>
        <taxon>Pseudomonadales</taxon>
        <taxon>Pseudomonadaceae</taxon>
        <taxon>Pseudomonas</taxon>
    </lineage>
</organism>
<dbReference type="AlphaFoldDB" id="A0A643ERC7"/>